<reference evidence="2" key="1">
    <citation type="journal article" date="2015" name="Proc. Natl. Acad. Sci. U.S.A.">
        <title>Genome sequencing of adzuki bean (Vigna angularis) provides insight into high starch and low fat accumulation and domestication.</title>
        <authorList>
            <person name="Yang K."/>
            <person name="Tian Z."/>
            <person name="Chen C."/>
            <person name="Luo L."/>
            <person name="Zhao B."/>
            <person name="Wang Z."/>
            <person name="Yu L."/>
            <person name="Li Y."/>
            <person name="Sun Y."/>
            <person name="Li W."/>
            <person name="Chen Y."/>
            <person name="Li Y."/>
            <person name="Zhang Y."/>
            <person name="Ai D."/>
            <person name="Zhao J."/>
            <person name="Shang C."/>
            <person name="Ma Y."/>
            <person name="Wu B."/>
            <person name="Wang M."/>
            <person name="Gao L."/>
            <person name="Sun D."/>
            <person name="Zhang P."/>
            <person name="Guo F."/>
            <person name="Wang W."/>
            <person name="Li Y."/>
            <person name="Wang J."/>
            <person name="Varshney R.K."/>
            <person name="Wang J."/>
            <person name="Ling H.Q."/>
            <person name="Wan P."/>
        </authorList>
    </citation>
    <scope>NUCLEOTIDE SEQUENCE</scope>
    <source>
        <strain evidence="2">cv. Jingnong 6</strain>
    </source>
</reference>
<dbReference type="PANTHER" id="PTHR33064">
    <property type="entry name" value="POL PROTEIN"/>
    <property type="match status" value="1"/>
</dbReference>
<dbReference type="FunFam" id="3.30.70.270:FF:000063">
    <property type="entry name" value="Zinc knuckle domaincontaining protein"/>
    <property type="match status" value="1"/>
</dbReference>
<evidence type="ECO:0008006" key="3">
    <source>
        <dbReference type="Google" id="ProtNLM"/>
    </source>
</evidence>
<accession>A0A0L9TL86</accession>
<evidence type="ECO:0000313" key="2">
    <source>
        <dbReference type="Proteomes" id="UP000053144"/>
    </source>
</evidence>
<dbReference type="InterPro" id="IPR051320">
    <property type="entry name" value="Viral_Replic_Matur_Polypro"/>
</dbReference>
<dbReference type="SUPFAM" id="SSF56672">
    <property type="entry name" value="DNA/RNA polymerases"/>
    <property type="match status" value="1"/>
</dbReference>
<dbReference type="InterPro" id="IPR043502">
    <property type="entry name" value="DNA/RNA_pol_sf"/>
</dbReference>
<dbReference type="STRING" id="3914.A0A0L9TL86"/>
<organism evidence="1 2">
    <name type="scientific">Phaseolus angularis</name>
    <name type="common">Azuki bean</name>
    <name type="synonym">Vigna angularis</name>
    <dbReference type="NCBI Taxonomy" id="3914"/>
    <lineage>
        <taxon>Eukaryota</taxon>
        <taxon>Viridiplantae</taxon>
        <taxon>Streptophyta</taxon>
        <taxon>Embryophyta</taxon>
        <taxon>Tracheophyta</taxon>
        <taxon>Spermatophyta</taxon>
        <taxon>Magnoliopsida</taxon>
        <taxon>eudicotyledons</taxon>
        <taxon>Gunneridae</taxon>
        <taxon>Pentapetalae</taxon>
        <taxon>rosids</taxon>
        <taxon>fabids</taxon>
        <taxon>Fabales</taxon>
        <taxon>Fabaceae</taxon>
        <taxon>Papilionoideae</taxon>
        <taxon>50 kb inversion clade</taxon>
        <taxon>NPAAA clade</taxon>
        <taxon>indigoferoid/millettioid clade</taxon>
        <taxon>Phaseoleae</taxon>
        <taxon>Vigna</taxon>
    </lineage>
</organism>
<dbReference type="PANTHER" id="PTHR33064:SF40">
    <property type="entry name" value="REVERSE TRANSCRIPTASE_RETROTRANSPOSON-DERIVED PROTEIN RNASE H-LIKE DOMAIN-CONTAINING PROTEIN"/>
    <property type="match status" value="1"/>
</dbReference>
<dbReference type="OMA" id="PMRAEAF"/>
<dbReference type="Gramene" id="KOM31241">
    <property type="protein sequence ID" value="KOM31241"/>
    <property type="gene ID" value="LR48_Vigan01g079600"/>
</dbReference>
<proteinExistence type="predicted"/>
<sequence length="79" mass="8930">MDQEKIEGVIAWEEPKTLKALRGFLGLTGYYRRFIRDYGKIAKPLTEMLKKGNFVWTEAAREAMGRLKIAVTTAPVLAA</sequence>
<evidence type="ECO:0000313" key="1">
    <source>
        <dbReference type="EMBL" id="KOM31241.1"/>
    </source>
</evidence>
<protein>
    <recommendedName>
        <fullName evidence="3">Reverse transcriptase/retrotransposon-derived protein RNase H-like domain-containing protein</fullName>
    </recommendedName>
</protein>
<dbReference type="AlphaFoldDB" id="A0A0L9TL86"/>
<name>A0A0L9TL86_PHAAN</name>
<dbReference type="Proteomes" id="UP000053144">
    <property type="component" value="Chromosome 1"/>
</dbReference>
<dbReference type="InterPro" id="IPR043128">
    <property type="entry name" value="Rev_trsase/Diguanyl_cyclase"/>
</dbReference>
<gene>
    <name evidence="1" type="ORF">LR48_Vigan01g079600</name>
</gene>
<dbReference type="Gene3D" id="3.30.70.270">
    <property type="match status" value="1"/>
</dbReference>
<dbReference type="EMBL" id="CM003371">
    <property type="protein sequence ID" value="KOM31241.1"/>
    <property type="molecule type" value="Genomic_DNA"/>
</dbReference>